<comment type="caution">
    <text evidence="1">The sequence shown here is derived from an EMBL/GenBank/DDBJ whole genome shotgun (WGS) entry which is preliminary data.</text>
</comment>
<dbReference type="RefSeq" id="WP_183603195.1">
    <property type="nucleotide sequence ID" value="NZ_JACHXK010000016.1"/>
</dbReference>
<gene>
    <name evidence="1" type="ORF">FHS18_005205</name>
</gene>
<evidence type="ECO:0000313" key="1">
    <source>
        <dbReference type="EMBL" id="MBB3113102.1"/>
    </source>
</evidence>
<sequence>MKFLIIWNAFFKVKNEEKAVRLINQIEKRIGHLTVSKQFERSKREPSLLGATFVSKLNDDMTMEAAVFQTLQIINTLGTAWTVYSPLITNDLENPSEVLLSFEGFHNNPRFTGLSWVQFHLETETGWEHTSAYGTNFVNQLE</sequence>
<keyword evidence="2" id="KW-1185">Reference proteome</keyword>
<dbReference type="EMBL" id="JACHXK010000016">
    <property type="protein sequence ID" value="MBB3113102.1"/>
    <property type="molecule type" value="Genomic_DNA"/>
</dbReference>
<evidence type="ECO:0000313" key="2">
    <source>
        <dbReference type="Proteomes" id="UP000570361"/>
    </source>
</evidence>
<proteinExistence type="predicted"/>
<protein>
    <submittedName>
        <fullName evidence="1">Uncharacterized protein</fullName>
    </submittedName>
</protein>
<name>A0A7W5B2N1_9BACL</name>
<reference evidence="1 2" key="1">
    <citation type="submission" date="2020-08" db="EMBL/GenBank/DDBJ databases">
        <title>Genomic Encyclopedia of Type Strains, Phase III (KMG-III): the genomes of soil and plant-associated and newly described type strains.</title>
        <authorList>
            <person name="Whitman W."/>
        </authorList>
    </citation>
    <scope>NUCLEOTIDE SEQUENCE [LARGE SCALE GENOMIC DNA]</scope>
    <source>
        <strain evidence="1 2">CECT 5862</strain>
    </source>
</reference>
<dbReference type="AlphaFoldDB" id="A0A7W5B2N1"/>
<dbReference type="Proteomes" id="UP000570361">
    <property type="component" value="Unassembled WGS sequence"/>
</dbReference>
<organism evidence="1 2">
    <name type="scientific">Paenibacillus phyllosphaerae</name>
    <dbReference type="NCBI Taxonomy" id="274593"/>
    <lineage>
        <taxon>Bacteria</taxon>
        <taxon>Bacillati</taxon>
        <taxon>Bacillota</taxon>
        <taxon>Bacilli</taxon>
        <taxon>Bacillales</taxon>
        <taxon>Paenibacillaceae</taxon>
        <taxon>Paenibacillus</taxon>
    </lineage>
</organism>
<accession>A0A7W5B2N1</accession>